<keyword evidence="4" id="KW-0488">Methylation</keyword>
<gene>
    <name evidence="13" type="ORF">S7S_03225</name>
</gene>
<dbReference type="InterPro" id="IPR022346">
    <property type="entry name" value="T2SS_GspH"/>
</dbReference>
<feature type="domain" description="General secretion pathway GspH" evidence="12">
    <location>
        <begin position="49"/>
        <end position="163"/>
    </location>
</feature>
<evidence type="ECO:0000313" key="14">
    <source>
        <dbReference type="Proteomes" id="UP000006764"/>
    </source>
</evidence>
<dbReference type="SUPFAM" id="SSF54523">
    <property type="entry name" value="Pili subunits"/>
    <property type="match status" value="1"/>
</dbReference>
<reference evidence="13 14" key="1">
    <citation type="journal article" date="2012" name="J. Bacteriol.">
        <title>Genome sequence of an alkane-degrading bacterium, Alcanivorax pacificus type strain W11-5, isolated from deep sea sediment.</title>
        <authorList>
            <person name="Lai Q."/>
            <person name="Shao Z."/>
        </authorList>
    </citation>
    <scope>NUCLEOTIDE SEQUENCE [LARGE SCALE GENOMIC DNA]</scope>
    <source>
        <strain evidence="13 14">W11-5</strain>
    </source>
</reference>
<proteinExistence type="inferred from homology"/>
<dbReference type="Proteomes" id="UP000006764">
    <property type="component" value="Chromosome"/>
</dbReference>
<evidence type="ECO:0000256" key="6">
    <source>
        <dbReference type="ARBA" id="ARBA00022692"/>
    </source>
</evidence>
<comment type="similarity">
    <text evidence="9">Belongs to the GSP H family.</text>
</comment>
<dbReference type="NCBIfam" id="TIGR02532">
    <property type="entry name" value="IV_pilin_GFxxxE"/>
    <property type="match status" value="1"/>
</dbReference>
<evidence type="ECO:0000256" key="9">
    <source>
        <dbReference type="ARBA" id="ARBA00025772"/>
    </source>
</evidence>
<feature type="transmembrane region" description="Helical" evidence="11">
    <location>
        <begin position="12"/>
        <end position="37"/>
    </location>
</feature>
<evidence type="ECO:0000256" key="2">
    <source>
        <dbReference type="ARBA" id="ARBA00021549"/>
    </source>
</evidence>
<sequence>MRYNRLMKTQSGFTIIELFVVMIVLAIVSAIGIPGLAQLIRGGQMTSHANGVLGAVQLARSEASARGVPVAVCGSSDGAQCDGEWGQGWLVFADPARTGNPAASTATVIMLGDGSAALSDVSGGLVRFAPSAVLDTGSETTISMARGTCGSEKRRVITLAPGGRTTLSEAEC</sequence>
<evidence type="ECO:0000256" key="11">
    <source>
        <dbReference type="SAM" id="Phobius"/>
    </source>
</evidence>
<dbReference type="InterPro" id="IPR012902">
    <property type="entry name" value="N_methyl_site"/>
</dbReference>
<evidence type="ECO:0000256" key="3">
    <source>
        <dbReference type="ARBA" id="ARBA00022475"/>
    </source>
</evidence>
<keyword evidence="14" id="KW-1185">Reference proteome</keyword>
<evidence type="ECO:0000256" key="4">
    <source>
        <dbReference type="ARBA" id="ARBA00022481"/>
    </source>
</evidence>
<dbReference type="GO" id="GO:0015627">
    <property type="term" value="C:type II protein secretion system complex"/>
    <property type="evidence" value="ECO:0007669"/>
    <property type="project" value="InterPro"/>
</dbReference>
<dbReference type="Pfam" id="PF12019">
    <property type="entry name" value="GspH"/>
    <property type="match status" value="1"/>
</dbReference>
<dbReference type="GO" id="GO:0005886">
    <property type="term" value="C:plasma membrane"/>
    <property type="evidence" value="ECO:0007669"/>
    <property type="project" value="UniProtKB-SubCell"/>
</dbReference>
<dbReference type="InterPro" id="IPR045584">
    <property type="entry name" value="Pilin-like"/>
</dbReference>
<dbReference type="Pfam" id="PF07963">
    <property type="entry name" value="N_methyl"/>
    <property type="match status" value="1"/>
</dbReference>
<evidence type="ECO:0000259" key="12">
    <source>
        <dbReference type="Pfam" id="PF12019"/>
    </source>
</evidence>
<dbReference type="KEGG" id="apac:S7S_03225"/>
<evidence type="ECO:0000256" key="10">
    <source>
        <dbReference type="ARBA" id="ARBA00030775"/>
    </source>
</evidence>
<name>A0A0B4XL24_9GAMM</name>
<dbReference type="HOGENOM" id="CLU_084761_1_2_6"/>
<dbReference type="EMBL" id="CP004387">
    <property type="protein sequence ID" value="AJD47067.1"/>
    <property type="molecule type" value="Genomic_DNA"/>
</dbReference>
<organism evidence="13 14">
    <name type="scientific">Isoalcanivorax pacificus W11-5</name>
    <dbReference type="NCBI Taxonomy" id="391936"/>
    <lineage>
        <taxon>Bacteria</taxon>
        <taxon>Pseudomonadati</taxon>
        <taxon>Pseudomonadota</taxon>
        <taxon>Gammaproteobacteria</taxon>
        <taxon>Oceanospirillales</taxon>
        <taxon>Alcanivoracaceae</taxon>
        <taxon>Isoalcanivorax</taxon>
    </lineage>
</organism>
<comment type="subcellular location">
    <subcellularLocation>
        <location evidence="1">Cell inner membrane</location>
        <topology evidence="1">Single-pass membrane protein</topology>
    </subcellularLocation>
</comment>
<dbReference type="Gene3D" id="3.55.40.10">
    <property type="entry name" value="minor pseudopilin epsh domain"/>
    <property type="match status" value="1"/>
</dbReference>
<evidence type="ECO:0000256" key="8">
    <source>
        <dbReference type="ARBA" id="ARBA00023136"/>
    </source>
</evidence>
<keyword evidence="6 11" id="KW-0812">Transmembrane</keyword>
<evidence type="ECO:0000256" key="7">
    <source>
        <dbReference type="ARBA" id="ARBA00022989"/>
    </source>
</evidence>
<keyword evidence="3" id="KW-1003">Cell membrane</keyword>
<accession>A0A0B4XL24</accession>
<evidence type="ECO:0000256" key="5">
    <source>
        <dbReference type="ARBA" id="ARBA00022519"/>
    </source>
</evidence>
<dbReference type="AlphaFoldDB" id="A0A0B4XL24"/>
<evidence type="ECO:0000313" key="13">
    <source>
        <dbReference type="EMBL" id="AJD47067.1"/>
    </source>
</evidence>
<keyword evidence="8 11" id="KW-0472">Membrane</keyword>
<evidence type="ECO:0000256" key="1">
    <source>
        <dbReference type="ARBA" id="ARBA00004377"/>
    </source>
</evidence>
<protein>
    <recommendedName>
        <fullName evidence="2">Type II secretion system protein H</fullName>
    </recommendedName>
    <alternativeName>
        <fullName evidence="10">General secretion pathway protein H</fullName>
    </alternativeName>
</protein>
<keyword evidence="7 11" id="KW-1133">Transmembrane helix</keyword>
<dbReference type="GO" id="GO:0015628">
    <property type="term" value="P:protein secretion by the type II secretion system"/>
    <property type="evidence" value="ECO:0007669"/>
    <property type="project" value="InterPro"/>
</dbReference>
<dbReference type="STRING" id="391936.S7S_03225"/>
<keyword evidence="5" id="KW-0997">Cell inner membrane</keyword>